<feature type="binding site" evidence="9">
    <location>
        <begin position="85"/>
        <end position="87"/>
    </location>
    <ligand>
        <name>L-histidine</name>
        <dbReference type="ChEBI" id="CHEBI:57595"/>
    </ligand>
</feature>
<feature type="binding site" evidence="9">
    <location>
        <begin position="260"/>
        <end position="261"/>
    </location>
    <ligand>
        <name>L-histidine</name>
        <dbReference type="ChEBI" id="CHEBI:57595"/>
    </ligand>
</feature>
<evidence type="ECO:0000256" key="9">
    <source>
        <dbReference type="PIRSR" id="PIRSR001549-1"/>
    </source>
</evidence>
<dbReference type="GO" id="GO:0004821">
    <property type="term" value="F:histidine-tRNA ligase activity"/>
    <property type="evidence" value="ECO:0007669"/>
    <property type="project" value="UniProtKB-UniRule"/>
</dbReference>
<feature type="domain" description="Aminoacyl-transfer RNA synthetases class-II family profile" evidence="10">
    <location>
        <begin position="23"/>
        <end position="320"/>
    </location>
</feature>
<proteinExistence type="inferred from homology"/>
<evidence type="ECO:0000313" key="12">
    <source>
        <dbReference type="Proteomes" id="UP000178370"/>
    </source>
</evidence>
<evidence type="ECO:0000256" key="8">
    <source>
        <dbReference type="HAMAP-Rule" id="MF_00127"/>
    </source>
</evidence>
<dbReference type="HAMAP" id="MF_00127">
    <property type="entry name" value="His_tRNA_synth"/>
    <property type="match status" value="1"/>
</dbReference>
<dbReference type="NCBIfam" id="TIGR00442">
    <property type="entry name" value="hisS"/>
    <property type="match status" value="1"/>
</dbReference>
<sequence length="419" mass="47550">MAKREKLSTESYKGVRDFYPEDQFVQKYLFEHMERVCELFGYEEYNASILEPAELYRSKTSEEIVNEQTYTFTDRGGREVTLRPEMTPTVARMIAARQRDIVLPARWYSIPNCFRYERPQRGRLREFWQLNVDIVGASGVEADAEVIAVAHGILRSLGADERNFEIRVSDRRILDSIYDSVGIAEDLRPDITRLFDQRAKVENFPEKLSSLIERSRADTLLDQLARTTSTKYLEDLRTTLEHMGVRNMIVDTSIARGFDYYTGMVFEVFDTDPQNRRSMAGGGRYDNLLALFGGDPIPAVGFAMGDAVARDFLETHNLIPTYAPATELMICIVDKDATSHAVQLAQSLRREDVTIAVNFSGKRIGDQIRHADKMKVPFVIAVGAQERESGRYTIKNLPTGAEKTLPASEIAEHLFSSLG</sequence>
<comment type="caution">
    <text evidence="11">The sequence shown here is derived from an EMBL/GenBank/DDBJ whole genome shotgun (WGS) entry which is preliminary data.</text>
</comment>
<reference evidence="11 12" key="1">
    <citation type="journal article" date="2016" name="Nat. Commun.">
        <title>Thousands of microbial genomes shed light on interconnected biogeochemical processes in an aquifer system.</title>
        <authorList>
            <person name="Anantharaman K."/>
            <person name="Brown C.T."/>
            <person name="Hug L.A."/>
            <person name="Sharon I."/>
            <person name="Castelle C.J."/>
            <person name="Probst A.J."/>
            <person name="Thomas B.C."/>
            <person name="Singh A."/>
            <person name="Wilkins M.J."/>
            <person name="Karaoz U."/>
            <person name="Brodie E.L."/>
            <person name="Williams K.H."/>
            <person name="Hubbard S.S."/>
            <person name="Banfield J.F."/>
        </authorList>
    </citation>
    <scope>NUCLEOTIDE SEQUENCE [LARGE SCALE GENOMIC DNA]</scope>
</reference>
<comment type="catalytic activity">
    <reaction evidence="7 8">
        <text>tRNA(His) + L-histidine + ATP = L-histidyl-tRNA(His) + AMP + diphosphate + H(+)</text>
        <dbReference type="Rhea" id="RHEA:17313"/>
        <dbReference type="Rhea" id="RHEA-COMP:9665"/>
        <dbReference type="Rhea" id="RHEA-COMP:9689"/>
        <dbReference type="ChEBI" id="CHEBI:15378"/>
        <dbReference type="ChEBI" id="CHEBI:30616"/>
        <dbReference type="ChEBI" id="CHEBI:33019"/>
        <dbReference type="ChEBI" id="CHEBI:57595"/>
        <dbReference type="ChEBI" id="CHEBI:78442"/>
        <dbReference type="ChEBI" id="CHEBI:78527"/>
        <dbReference type="ChEBI" id="CHEBI:456215"/>
        <dbReference type="EC" id="6.1.1.21"/>
    </reaction>
</comment>
<dbReference type="SUPFAM" id="SSF55681">
    <property type="entry name" value="Class II aaRS and biotin synthetases"/>
    <property type="match status" value="1"/>
</dbReference>
<dbReference type="Pfam" id="PF03129">
    <property type="entry name" value="HGTP_anticodon"/>
    <property type="match status" value="1"/>
</dbReference>
<name>A0A1F6CKM6_9BACT</name>
<evidence type="ECO:0000256" key="4">
    <source>
        <dbReference type="ARBA" id="ARBA00022840"/>
    </source>
</evidence>
<evidence type="ECO:0000259" key="10">
    <source>
        <dbReference type="PROSITE" id="PS50862"/>
    </source>
</evidence>
<evidence type="ECO:0000256" key="2">
    <source>
        <dbReference type="ARBA" id="ARBA00022598"/>
    </source>
</evidence>
<dbReference type="Gene3D" id="3.40.50.800">
    <property type="entry name" value="Anticodon-binding domain"/>
    <property type="match status" value="1"/>
</dbReference>
<protein>
    <recommendedName>
        <fullName evidence="8">Histidine--tRNA ligase</fullName>
        <ecNumber evidence="8">6.1.1.21</ecNumber>
    </recommendedName>
    <alternativeName>
        <fullName evidence="8">Histidyl-tRNA synthetase</fullName>
        <shortName evidence="8">HisRS</shortName>
    </alternativeName>
</protein>
<dbReference type="InterPro" id="IPR015807">
    <property type="entry name" value="His-tRNA-ligase"/>
</dbReference>
<comment type="similarity">
    <text evidence="1 8">Belongs to the class-II aminoacyl-tRNA synthetase family.</text>
</comment>
<evidence type="ECO:0000256" key="5">
    <source>
        <dbReference type="ARBA" id="ARBA00022917"/>
    </source>
</evidence>
<dbReference type="STRING" id="1798482.A2763_02950"/>
<dbReference type="CDD" id="cd00773">
    <property type="entry name" value="HisRS-like_core"/>
    <property type="match status" value="1"/>
</dbReference>
<feature type="binding site" evidence="9">
    <location>
        <position position="133"/>
    </location>
    <ligand>
        <name>L-histidine</name>
        <dbReference type="ChEBI" id="CHEBI:57595"/>
    </ligand>
</feature>
<evidence type="ECO:0000256" key="3">
    <source>
        <dbReference type="ARBA" id="ARBA00022741"/>
    </source>
</evidence>
<dbReference type="EMBL" id="MFKV01000028">
    <property type="protein sequence ID" value="OGG49618.1"/>
    <property type="molecule type" value="Genomic_DNA"/>
</dbReference>
<evidence type="ECO:0000256" key="7">
    <source>
        <dbReference type="ARBA" id="ARBA00047639"/>
    </source>
</evidence>
<keyword evidence="2 8" id="KW-0436">Ligase</keyword>
<comment type="subunit">
    <text evidence="8">Homodimer.</text>
</comment>
<feature type="binding site" evidence="9">
    <location>
        <position position="129"/>
    </location>
    <ligand>
        <name>L-histidine</name>
        <dbReference type="ChEBI" id="CHEBI:57595"/>
    </ligand>
</feature>
<comment type="subcellular location">
    <subcellularLocation>
        <location evidence="8">Cytoplasm</location>
    </subcellularLocation>
</comment>
<evidence type="ECO:0000256" key="1">
    <source>
        <dbReference type="ARBA" id="ARBA00008226"/>
    </source>
</evidence>
<dbReference type="SUPFAM" id="SSF52954">
    <property type="entry name" value="Class II aaRS ABD-related"/>
    <property type="match status" value="1"/>
</dbReference>
<keyword evidence="4 8" id="KW-0067">ATP-binding</keyword>
<feature type="binding site" evidence="9">
    <location>
        <position position="256"/>
    </location>
    <ligand>
        <name>L-histidine</name>
        <dbReference type="ChEBI" id="CHEBI:57595"/>
    </ligand>
</feature>
<dbReference type="InterPro" id="IPR033656">
    <property type="entry name" value="HisRS_anticodon"/>
</dbReference>
<accession>A0A1F6CKM6</accession>
<dbReference type="Gene3D" id="3.30.930.10">
    <property type="entry name" value="Bira Bifunctional Protein, Domain 2"/>
    <property type="match status" value="1"/>
</dbReference>
<keyword evidence="3 8" id="KW-0547">Nucleotide-binding</keyword>
<dbReference type="GO" id="GO:0006427">
    <property type="term" value="P:histidyl-tRNA aminoacylation"/>
    <property type="evidence" value="ECO:0007669"/>
    <property type="project" value="UniProtKB-UniRule"/>
</dbReference>
<dbReference type="Proteomes" id="UP000178370">
    <property type="component" value="Unassembled WGS sequence"/>
</dbReference>
<keyword evidence="5 8" id="KW-0648">Protein biosynthesis</keyword>
<dbReference type="AlphaFoldDB" id="A0A1F6CKM6"/>
<dbReference type="PANTHER" id="PTHR43707">
    <property type="entry name" value="HISTIDYL-TRNA SYNTHETASE"/>
    <property type="match status" value="1"/>
</dbReference>
<dbReference type="InterPro" id="IPR041715">
    <property type="entry name" value="HisRS-like_core"/>
</dbReference>
<dbReference type="PROSITE" id="PS50862">
    <property type="entry name" value="AA_TRNA_LIGASE_II"/>
    <property type="match status" value="1"/>
</dbReference>
<evidence type="ECO:0000256" key="6">
    <source>
        <dbReference type="ARBA" id="ARBA00023146"/>
    </source>
</evidence>
<dbReference type="EC" id="6.1.1.21" evidence="8"/>
<dbReference type="GO" id="GO:0005737">
    <property type="term" value="C:cytoplasm"/>
    <property type="evidence" value="ECO:0007669"/>
    <property type="project" value="UniProtKB-SubCell"/>
</dbReference>
<dbReference type="PIRSF" id="PIRSF001549">
    <property type="entry name" value="His-tRNA_synth"/>
    <property type="match status" value="1"/>
</dbReference>
<dbReference type="InterPro" id="IPR036621">
    <property type="entry name" value="Anticodon-bd_dom_sf"/>
</dbReference>
<dbReference type="InterPro" id="IPR045864">
    <property type="entry name" value="aa-tRNA-synth_II/BPL/LPL"/>
</dbReference>
<dbReference type="InterPro" id="IPR004154">
    <property type="entry name" value="Anticodon-bd"/>
</dbReference>
<organism evidence="11 12">
    <name type="scientific">Candidatus Kaiserbacteria bacterium RIFCSPHIGHO2_01_FULL_54_36</name>
    <dbReference type="NCBI Taxonomy" id="1798482"/>
    <lineage>
        <taxon>Bacteria</taxon>
        <taxon>Candidatus Kaiseribacteriota</taxon>
    </lineage>
</organism>
<dbReference type="InterPro" id="IPR006195">
    <property type="entry name" value="aa-tRNA-synth_II"/>
</dbReference>
<dbReference type="CDD" id="cd00859">
    <property type="entry name" value="HisRS_anticodon"/>
    <property type="match status" value="1"/>
</dbReference>
<dbReference type="GO" id="GO:0005524">
    <property type="term" value="F:ATP binding"/>
    <property type="evidence" value="ECO:0007669"/>
    <property type="project" value="UniProtKB-UniRule"/>
</dbReference>
<gene>
    <name evidence="8" type="primary">hisS</name>
    <name evidence="11" type="ORF">A2763_02950</name>
</gene>
<dbReference type="InterPro" id="IPR004516">
    <property type="entry name" value="HisRS/HisZ"/>
</dbReference>
<evidence type="ECO:0000313" key="11">
    <source>
        <dbReference type="EMBL" id="OGG49618.1"/>
    </source>
</evidence>
<feature type="binding site" evidence="9">
    <location>
        <position position="115"/>
    </location>
    <ligand>
        <name>L-histidine</name>
        <dbReference type="ChEBI" id="CHEBI:57595"/>
    </ligand>
</feature>
<dbReference type="PANTHER" id="PTHR43707:SF1">
    <property type="entry name" value="HISTIDINE--TRNA LIGASE, MITOCHONDRIAL-RELATED"/>
    <property type="match status" value="1"/>
</dbReference>
<keyword evidence="8" id="KW-0963">Cytoplasm</keyword>
<keyword evidence="6 8" id="KW-0030">Aminoacyl-tRNA synthetase</keyword>
<dbReference type="Pfam" id="PF13393">
    <property type="entry name" value="tRNA-synt_His"/>
    <property type="match status" value="1"/>
</dbReference>